<dbReference type="PRINTS" id="PR00111">
    <property type="entry name" value="ABHYDROLASE"/>
</dbReference>
<dbReference type="Pfam" id="PF12697">
    <property type="entry name" value="Abhydrolase_6"/>
    <property type="match status" value="1"/>
</dbReference>
<dbReference type="PANTHER" id="PTHR43798">
    <property type="entry name" value="MONOACYLGLYCEROL LIPASE"/>
    <property type="match status" value="1"/>
</dbReference>
<name>A0A5D0RNL6_9RHOB</name>
<keyword evidence="3" id="KW-1185">Reference proteome</keyword>
<keyword evidence="2" id="KW-0378">Hydrolase</keyword>
<evidence type="ECO:0000313" key="2">
    <source>
        <dbReference type="EMBL" id="TYB82455.1"/>
    </source>
</evidence>
<dbReference type="Gene3D" id="3.40.50.1820">
    <property type="entry name" value="alpha/beta hydrolase"/>
    <property type="match status" value="1"/>
</dbReference>
<accession>A0A5D0RNL6</accession>
<evidence type="ECO:0000313" key="3">
    <source>
        <dbReference type="Proteomes" id="UP000322080"/>
    </source>
</evidence>
<reference evidence="2 3" key="1">
    <citation type="submission" date="2019-08" db="EMBL/GenBank/DDBJ databases">
        <title>Identification of a novel species of the genus Boseongicola.</title>
        <authorList>
            <person name="Zhang X.-Q."/>
        </authorList>
    </citation>
    <scope>NUCLEOTIDE SEQUENCE [LARGE SCALE GENOMIC DNA]</scope>
    <source>
        <strain evidence="2 3">HY14</strain>
    </source>
</reference>
<gene>
    <name evidence="2" type="ORF">FVF75_06995</name>
</gene>
<dbReference type="RefSeq" id="WP_148377218.1">
    <property type="nucleotide sequence ID" value="NZ_VSIY01000004.1"/>
</dbReference>
<dbReference type="Proteomes" id="UP000322080">
    <property type="component" value="Unassembled WGS sequence"/>
</dbReference>
<comment type="caution">
    <text evidence="2">The sequence shown here is derived from an EMBL/GenBank/DDBJ whole genome shotgun (WGS) entry which is preliminary data.</text>
</comment>
<feature type="domain" description="AB hydrolase-1" evidence="1">
    <location>
        <begin position="5"/>
        <end position="221"/>
    </location>
</feature>
<dbReference type="EMBL" id="VSIY01000004">
    <property type="protein sequence ID" value="TYB82455.1"/>
    <property type="molecule type" value="Genomic_DNA"/>
</dbReference>
<dbReference type="InterPro" id="IPR029058">
    <property type="entry name" value="AB_hydrolase_fold"/>
</dbReference>
<protein>
    <submittedName>
        <fullName evidence="2">Alpha/beta hydrolase</fullName>
    </submittedName>
</protein>
<dbReference type="SUPFAM" id="SSF53474">
    <property type="entry name" value="alpha/beta-Hydrolases"/>
    <property type="match status" value="1"/>
</dbReference>
<evidence type="ECO:0000259" key="1">
    <source>
        <dbReference type="Pfam" id="PF12697"/>
    </source>
</evidence>
<organism evidence="2 3">
    <name type="scientific">Maritimibacter fusiformis</name>
    <dbReference type="NCBI Taxonomy" id="2603819"/>
    <lineage>
        <taxon>Bacteria</taxon>
        <taxon>Pseudomonadati</taxon>
        <taxon>Pseudomonadota</taxon>
        <taxon>Alphaproteobacteria</taxon>
        <taxon>Rhodobacterales</taxon>
        <taxon>Roseobacteraceae</taxon>
        <taxon>Maritimibacter</taxon>
    </lineage>
</organism>
<sequence length="236" mass="26262">MKEAVLFVPGMMCDARVFTPQIEHLSRDHTVHVASVTQGESIREMAANVIHQAPGRFALAGLSMGGIVAMEILRRVPERVTRIALISTSPLPETPEQASWREPQIIQAQTGRFEEALRGAMSPDNLAPGAGRARVLERLDEMAYDIGVATFIRQSRALQRRPDAQKTLRMTKAPALVMCGEHDKMTPVRRHSFMAELIPYAELVVLDDAGHIPTLETPEKVNLALRAWLDLPMMLR</sequence>
<dbReference type="InterPro" id="IPR050266">
    <property type="entry name" value="AB_hydrolase_sf"/>
</dbReference>
<proteinExistence type="predicted"/>
<dbReference type="AlphaFoldDB" id="A0A5D0RNL6"/>
<dbReference type="GO" id="GO:0016787">
    <property type="term" value="F:hydrolase activity"/>
    <property type="evidence" value="ECO:0007669"/>
    <property type="project" value="UniProtKB-KW"/>
</dbReference>
<dbReference type="InterPro" id="IPR000073">
    <property type="entry name" value="AB_hydrolase_1"/>
</dbReference>